<feature type="DNA-binding region" description="H-T-H motif" evidence="4">
    <location>
        <begin position="34"/>
        <end position="53"/>
    </location>
</feature>
<keyword evidence="1" id="KW-0805">Transcription regulation</keyword>
<accession>A0A3Q8WUF1</accession>
<dbReference type="InterPro" id="IPR009057">
    <property type="entry name" value="Homeodomain-like_sf"/>
</dbReference>
<proteinExistence type="predicted"/>
<dbReference type="PANTHER" id="PTHR30055:SF238">
    <property type="entry name" value="MYCOFACTOCIN BIOSYNTHESIS TRANSCRIPTIONAL REGULATOR MFTR-RELATED"/>
    <property type="match status" value="1"/>
</dbReference>
<dbReference type="InterPro" id="IPR050109">
    <property type="entry name" value="HTH-type_TetR-like_transc_reg"/>
</dbReference>
<dbReference type="PANTHER" id="PTHR30055">
    <property type="entry name" value="HTH-TYPE TRANSCRIPTIONAL REGULATOR RUTR"/>
    <property type="match status" value="1"/>
</dbReference>
<evidence type="ECO:0000256" key="4">
    <source>
        <dbReference type="PROSITE-ProRule" id="PRU00335"/>
    </source>
</evidence>
<evidence type="ECO:0000313" key="7">
    <source>
        <dbReference type="Proteomes" id="UP000270021"/>
    </source>
</evidence>
<dbReference type="GO" id="GO:0003700">
    <property type="term" value="F:DNA-binding transcription factor activity"/>
    <property type="evidence" value="ECO:0007669"/>
    <property type="project" value="TreeGrafter"/>
</dbReference>
<dbReference type="SUPFAM" id="SSF46689">
    <property type="entry name" value="Homeodomain-like"/>
    <property type="match status" value="1"/>
</dbReference>
<dbReference type="Proteomes" id="UP000270021">
    <property type="component" value="Chromosome"/>
</dbReference>
<dbReference type="GO" id="GO:0000976">
    <property type="term" value="F:transcription cis-regulatory region binding"/>
    <property type="evidence" value="ECO:0007669"/>
    <property type="project" value="TreeGrafter"/>
</dbReference>
<dbReference type="Pfam" id="PF00440">
    <property type="entry name" value="TetR_N"/>
    <property type="match status" value="1"/>
</dbReference>
<evidence type="ECO:0000259" key="5">
    <source>
        <dbReference type="PROSITE" id="PS50977"/>
    </source>
</evidence>
<protein>
    <submittedName>
        <fullName evidence="6">TetR/AcrR family transcriptional regulator</fullName>
    </submittedName>
</protein>
<name>A0A3Q8WUF1_9ACTO</name>
<dbReference type="PROSITE" id="PS01081">
    <property type="entry name" value="HTH_TETR_1"/>
    <property type="match status" value="1"/>
</dbReference>
<dbReference type="InterPro" id="IPR001647">
    <property type="entry name" value="HTH_TetR"/>
</dbReference>
<keyword evidence="3" id="KW-0804">Transcription</keyword>
<feature type="domain" description="HTH tetR-type" evidence="5">
    <location>
        <begin position="11"/>
        <end position="71"/>
    </location>
</feature>
<dbReference type="EMBL" id="CP034438">
    <property type="protein sequence ID" value="AZN30581.1"/>
    <property type="molecule type" value="Genomic_DNA"/>
</dbReference>
<gene>
    <name evidence="6" type="ORF">EJO69_09935</name>
</gene>
<keyword evidence="7" id="KW-1185">Reference proteome</keyword>
<evidence type="ECO:0000256" key="3">
    <source>
        <dbReference type="ARBA" id="ARBA00023163"/>
    </source>
</evidence>
<dbReference type="OrthoDB" id="8688418at2"/>
<dbReference type="RefSeq" id="WP_126041442.1">
    <property type="nucleotide sequence ID" value="NZ_CP034438.1"/>
</dbReference>
<evidence type="ECO:0000256" key="1">
    <source>
        <dbReference type="ARBA" id="ARBA00023015"/>
    </source>
</evidence>
<dbReference type="AlphaFoldDB" id="A0A3Q8WUF1"/>
<dbReference type="PROSITE" id="PS50977">
    <property type="entry name" value="HTH_TETR_2"/>
    <property type="match status" value="1"/>
</dbReference>
<dbReference type="KEGG" id="fsl:EJO69_09935"/>
<dbReference type="InterPro" id="IPR023772">
    <property type="entry name" value="DNA-bd_HTH_TetR-type_CS"/>
</dbReference>
<evidence type="ECO:0000313" key="6">
    <source>
        <dbReference type="EMBL" id="AZN30581.1"/>
    </source>
</evidence>
<sequence>MTPSLREAKRAATRRALASTAYDLVLARGFDHVTIDEITAAIPVSRRTFSNYFANKEEAVAARPVDLVRERLASWVPPEDGDTLTAVTSVVHHLLEGGMPDMLGTIFRLSREHASFGPYGRDVLWTVWDSVSNRVREELAVEGPESQRLAMIMGAAYGLVSSRLQDPAPSAVPADIVRESLDEALTWLKALPQPHES</sequence>
<reference evidence="6 7" key="1">
    <citation type="submission" date="2018-12" db="EMBL/GenBank/DDBJ databases">
        <title>Complete genome sequence of Flaviflexus salsibiostraticola KCTC 33148.</title>
        <authorList>
            <person name="Bae J.-W."/>
        </authorList>
    </citation>
    <scope>NUCLEOTIDE SEQUENCE [LARGE SCALE GENOMIC DNA]</scope>
    <source>
        <strain evidence="6 7">KCTC 33148</strain>
    </source>
</reference>
<dbReference type="Gene3D" id="1.10.357.10">
    <property type="entry name" value="Tetracycline Repressor, domain 2"/>
    <property type="match status" value="1"/>
</dbReference>
<evidence type="ECO:0000256" key="2">
    <source>
        <dbReference type="ARBA" id="ARBA00023125"/>
    </source>
</evidence>
<organism evidence="6 7">
    <name type="scientific">Flaviflexus salsibiostraticola</name>
    <dbReference type="NCBI Taxonomy" id="1282737"/>
    <lineage>
        <taxon>Bacteria</taxon>
        <taxon>Bacillati</taxon>
        <taxon>Actinomycetota</taxon>
        <taxon>Actinomycetes</taxon>
        <taxon>Actinomycetales</taxon>
        <taxon>Actinomycetaceae</taxon>
        <taxon>Flaviflexus</taxon>
    </lineage>
</organism>
<keyword evidence="2 4" id="KW-0238">DNA-binding</keyword>